<evidence type="ECO:0000313" key="2">
    <source>
        <dbReference type="Proteomes" id="UP001210770"/>
    </source>
</evidence>
<gene>
    <name evidence="1" type="ORF">PL336_16530</name>
</gene>
<protein>
    <submittedName>
        <fullName evidence="1">Uncharacterized protein</fullName>
    </submittedName>
</protein>
<dbReference type="Proteomes" id="UP001210770">
    <property type="component" value="Plasmid unnamed1"/>
</dbReference>
<dbReference type="EMBL" id="CP116424">
    <property type="protein sequence ID" value="WCE72099.1"/>
    <property type="molecule type" value="Genomic_DNA"/>
</dbReference>
<evidence type="ECO:0000313" key="1">
    <source>
        <dbReference type="EMBL" id="WCE72099.1"/>
    </source>
</evidence>
<reference evidence="1" key="1">
    <citation type="submission" date="2023-01" db="EMBL/GenBank/DDBJ databases">
        <title>Comparative genomic analysis of cold water coral derived Sulfitobacter faviae: insights into their metabolism and habitat adaptation.</title>
        <authorList>
            <person name="Guo Y."/>
            <person name="Lin S."/>
            <person name="Huang Z."/>
            <person name="Tang K."/>
            <person name="Wang X."/>
        </authorList>
    </citation>
    <scope>NUCLEOTIDE SEQUENCE</scope>
    <source>
        <strain evidence="1">SCSIO W_1865</strain>
        <plasmid evidence="1">unnamed1</plasmid>
    </source>
</reference>
<accession>A0AAX3LTR9</accession>
<dbReference type="RefSeq" id="WP_271690153.1">
    <property type="nucleotide sequence ID" value="NZ_CP116424.1"/>
</dbReference>
<geneLocation type="plasmid" evidence="1 2">
    <name>unnamed1</name>
</geneLocation>
<dbReference type="AlphaFoldDB" id="A0AAX3LTR9"/>
<proteinExistence type="predicted"/>
<sequence>MAAKPSTTLSRATEPLNSLIRLDRLEFRKLLDLYFEALRADWVYHETRQKVGAKAATDQGHAAASAWSACTMSLLLLQDMRTVDPDLRAAVEVLLKTCPGEMPSSGDLMRCGTEMLALANKHKRSGSDVLPLLDETFCLLEAHHGNQALMSAQQAARSGAA</sequence>
<keyword evidence="1" id="KW-0614">Plasmid</keyword>
<name>A0AAX3LTR9_9RHOB</name>
<organism evidence="1 2">
    <name type="scientific">Sulfitobacter faviae</name>
    <dbReference type="NCBI Taxonomy" id="1775881"/>
    <lineage>
        <taxon>Bacteria</taxon>
        <taxon>Pseudomonadati</taxon>
        <taxon>Pseudomonadota</taxon>
        <taxon>Alphaproteobacteria</taxon>
        <taxon>Rhodobacterales</taxon>
        <taxon>Roseobacteraceae</taxon>
        <taxon>Sulfitobacter</taxon>
    </lineage>
</organism>